<dbReference type="AlphaFoldDB" id="A0AAV5TTS1"/>
<name>A0AAV5TTS1_9BILA</name>
<dbReference type="EMBL" id="BTSX01000004">
    <property type="protein sequence ID" value="GMS97870.1"/>
    <property type="molecule type" value="Genomic_DNA"/>
</dbReference>
<dbReference type="Proteomes" id="UP001432027">
    <property type="component" value="Unassembled WGS sequence"/>
</dbReference>
<evidence type="ECO:0000313" key="2">
    <source>
        <dbReference type="Proteomes" id="UP001432027"/>
    </source>
</evidence>
<keyword evidence="2" id="KW-1185">Reference proteome</keyword>
<evidence type="ECO:0000313" key="1">
    <source>
        <dbReference type="EMBL" id="GMS97870.1"/>
    </source>
</evidence>
<comment type="caution">
    <text evidence="1">The sequence shown here is derived from an EMBL/GenBank/DDBJ whole genome shotgun (WGS) entry which is preliminary data.</text>
</comment>
<accession>A0AAV5TTS1</accession>
<gene>
    <name evidence="1" type="ORF">PENTCL1PPCAC_20045</name>
</gene>
<reference evidence="1" key="1">
    <citation type="submission" date="2023-10" db="EMBL/GenBank/DDBJ databases">
        <title>Genome assembly of Pristionchus species.</title>
        <authorList>
            <person name="Yoshida K."/>
            <person name="Sommer R.J."/>
        </authorList>
    </citation>
    <scope>NUCLEOTIDE SEQUENCE</scope>
    <source>
        <strain evidence="1">RS0144</strain>
    </source>
</reference>
<proteinExistence type="predicted"/>
<feature type="non-terminal residue" evidence="1">
    <location>
        <position position="1"/>
    </location>
</feature>
<organism evidence="1 2">
    <name type="scientific">Pristionchus entomophagus</name>
    <dbReference type="NCBI Taxonomy" id="358040"/>
    <lineage>
        <taxon>Eukaryota</taxon>
        <taxon>Metazoa</taxon>
        <taxon>Ecdysozoa</taxon>
        <taxon>Nematoda</taxon>
        <taxon>Chromadorea</taxon>
        <taxon>Rhabditida</taxon>
        <taxon>Rhabditina</taxon>
        <taxon>Diplogasteromorpha</taxon>
        <taxon>Diplogasteroidea</taxon>
        <taxon>Neodiplogasteridae</taxon>
        <taxon>Pristionchus</taxon>
    </lineage>
</organism>
<protein>
    <submittedName>
        <fullName evidence="1">Uncharacterized protein</fullName>
    </submittedName>
</protein>
<sequence length="64" mass="7323">FLLKPCTHRPNHLNPLPASSEAQIEICCHSFSSSFLQPIAWLLSTEAEYHHHHRMAAELDDCQI</sequence>